<accession>A0ABW4IAM1</accession>
<dbReference type="PANTHER" id="PTHR11785:SF512">
    <property type="entry name" value="SOBREMESA, ISOFORM B"/>
    <property type="match status" value="1"/>
</dbReference>
<feature type="transmembrane region" description="Helical" evidence="5">
    <location>
        <begin position="154"/>
        <end position="172"/>
    </location>
</feature>
<keyword evidence="2 5" id="KW-0812">Transmembrane</keyword>
<dbReference type="RefSeq" id="WP_379662185.1">
    <property type="nucleotide sequence ID" value="NZ_JBHUDG010000012.1"/>
</dbReference>
<gene>
    <name evidence="6" type="ORF">ACFSAH_07960</name>
</gene>
<dbReference type="PANTHER" id="PTHR11785">
    <property type="entry name" value="AMINO ACID TRANSPORTER"/>
    <property type="match status" value="1"/>
</dbReference>
<feature type="transmembrane region" description="Helical" evidence="5">
    <location>
        <begin position="12"/>
        <end position="34"/>
    </location>
</feature>
<comment type="caution">
    <text evidence="6">The sequence shown here is derived from an EMBL/GenBank/DDBJ whole genome shotgun (WGS) entry which is preliminary data.</text>
</comment>
<dbReference type="Proteomes" id="UP001597118">
    <property type="component" value="Unassembled WGS sequence"/>
</dbReference>
<feature type="transmembrane region" description="Helical" evidence="5">
    <location>
        <begin position="383"/>
        <end position="404"/>
    </location>
</feature>
<organism evidence="6 7">
    <name type="scientific">Pseudopedobacter beijingensis</name>
    <dbReference type="NCBI Taxonomy" id="1207056"/>
    <lineage>
        <taxon>Bacteria</taxon>
        <taxon>Pseudomonadati</taxon>
        <taxon>Bacteroidota</taxon>
        <taxon>Sphingobacteriia</taxon>
        <taxon>Sphingobacteriales</taxon>
        <taxon>Sphingobacteriaceae</taxon>
        <taxon>Pseudopedobacter</taxon>
    </lineage>
</organism>
<keyword evidence="4 5" id="KW-0472">Membrane</keyword>
<evidence type="ECO:0000313" key="6">
    <source>
        <dbReference type="EMBL" id="MFD1629806.1"/>
    </source>
</evidence>
<feature type="transmembrane region" description="Helical" evidence="5">
    <location>
        <begin position="277"/>
        <end position="300"/>
    </location>
</feature>
<evidence type="ECO:0000256" key="5">
    <source>
        <dbReference type="SAM" id="Phobius"/>
    </source>
</evidence>
<feature type="transmembrane region" description="Helical" evidence="5">
    <location>
        <begin position="87"/>
        <end position="113"/>
    </location>
</feature>
<feature type="transmembrane region" description="Helical" evidence="5">
    <location>
        <begin position="46"/>
        <end position="66"/>
    </location>
</feature>
<name>A0ABW4IAM1_9SPHI</name>
<feature type="transmembrane region" description="Helical" evidence="5">
    <location>
        <begin position="184"/>
        <end position="202"/>
    </location>
</feature>
<dbReference type="Pfam" id="PF13520">
    <property type="entry name" value="AA_permease_2"/>
    <property type="match status" value="1"/>
</dbReference>
<feature type="transmembrane region" description="Helical" evidence="5">
    <location>
        <begin position="410"/>
        <end position="427"/>
    </location>
</feature>
<protein>
    <submittedName>
        <fullName evidence="6">APC family permease</fullName>
    </submittedName>
</protein>
<dbReference type="Gene3D" id="1.20.1740.10">
    <property type="entry name" value="Amino acid/polyamine transporter I"/>
    <property type="match status" value="1"/>
</dbReference>
<evidence type="ECO:0000256" key="4">
    <source>
        <dbReference type="ARBA" id="ARBA00023136"/>
    </source>
</evidence>
<feature type="transmembrane region" description="Helical" evidence="5">
    <location>
        <begin position="321"/>
        <end position="339"/>
    </location>
</feature>
<feature type="transmembrane region" description="Helical" evidence="5">
    <location>
        <begin position="125"/>
        <end position="142"/>
    </location>
</feature>
<reference evidence="7" key="1">
    <citation type="journal article" date="2019" name="Int. J. Syst. Evol. Microbiol.">
        <title>The Global Catalogue of Microorganisms (GCM) 10K type strain sequencing project: providing services to taxonomists for standard genome sequencing and annotation.</title>
        <authorList>
            <consortium name="The Broad Institute Genomics Platform"/>
            <consortium name="The Broad Institute Genome Sequencing Center for Infectious Disease"/>
            <person name="Wu L."/>
            <person name="Ma J."/>
        </authorList>
    </citation>
    <scope>NUCLEOTIDE SEQUENCE [LARGE SCALE GENOMIC DNA]</scope>
    <source>
        <strain evidence="7">CCUG 53762</strain>
    </source>
</reference>
<feature type="transmembrane region" description="Helical" evidence="5">
    <location>
        <begin position="345"/>
        <end position="367"/>
    </location>
</feature>
<keyword evidence="7" id="KW-1185">Reference proteome</keyword>
<dbReference type="PIRSF" id="PIRSF006060">
    <property type="entry name" value="AA_transporter"/>
    <property type="match status" value="1"/>
</dbReference>
<evidence type="ECO:0000256" key="2">
    <source>
        <dbReference type="ARBA" id="ARBA00022692"/>
    </source>
</evidence>
<dbReference type="InterPro" id="IPR002293">
    <property type="entry name" value="AA/rel_permease1"/>
</dbReference>
<sequence>MSKTTKAHKITTITGLAIVIANMIGTGAFTSLGFQLKELNNPMVVISLWILGGILALSGAFSYAEVGTVIKKSGGEYAFLSKIYHPLVGYLSGWISLTVGFAAPVALAAIAFVEYFPFGNLNAKWTSILLIGIITLIHTKSLNASSKFQNVSTFLKVLLILVLILIGLFLPGNSGNNFSFGNDYFTEIASSAFAVALIYVSYSYSGWNAAAYITEEFRNPTKSLPIALIGGTVLVTILYTLLQFIFLKHVPINELAGELNVGTIAARKMLGENIGNLFGLAISLLLVSGISAMVWVGPRVTSSIAKEHRLWKYFRAEEGSIPQKALWLQFGISAILLLSGTFEQIMVYCGILLTISAMMTVFGIFILRRKTEYQNQKGYKSPLFPVFQVLFLLLSLWMIGFAFVNNTFETLLGMSNLLIGLGMYYWSKKTTNKQFNE</sequence>
<dbReference type="InterPro" id="IPR050598">
    <property type="entry name" value="AminoAcid_Transporter"/>
</dbReference>
<proteinExistence type="predicted"/>
<keyword evidence="3 5" id="KW-1133">Transmembrane helix</keyword>
<evidence type="ECO:0000313" key="7">
    <source>
        <dbReference type="Proteomes" id="UP001597118"/>
    </source>
</evidence>
<evidence type="ECO:0000256" key="3">
    <source>
        <dbReference type="ARBA" id="ARBA00022989"/>
    </source>
</evidence>
<comment type="subcellular location">
    <subcellularLocation>
        <location evidence="1">Membrane</location>
        <topology evidence="1">Multi-pass membrane protein</topology>
    </subcellularLocation>
</comment>
<feature type="transmembrane region" description="Helical" evidence="5">
    <location>
        <begin position="223"/>
        <end position="246"/>
    </location>
</feature>
<evidence type="ECO:0000256" key="1">
    <source>
        <dbReference type="ARBA" id="ARBA00004141"/>
    </source>
</evidence>
<dbReference type="EMBL" id="JBHUDG010000012">
    <property type="protein sequence ID" value="MFD1629806.1"/>
    <property type="molecule type" value="Genomic_DNA"/>
</dbReference>